<protein>
    <submittedName>
        <fullName evidence="1">Uncharacterized protein</fullName>
    </submittedName>
</protein>
<name>A0ACB7CBJ1_9ASCO</name>
<gene>
    <name evidence="1" type="ORF">PORY_002283</name>
</gene>
<comment type="caution">
    <text evidence="1">The sequence shown here is derived from an EMBL/GenBank/DDBJ whole genome shotgun (WGS) entry which is preliminary data.</text>
</comment>
<reference evidence="1 2" key="1">
    <citation type="journal article" date="2021" name="Commun. Biol.">
        <title>Genomic insights into the host specific adaptation of the Pneumocystis genus.</title>
        <authorList>
            <person name="Cisse O.H."/>
            <person name="Ma L."/>
            <person name="Dekker J.P."/>
            <person name="Khil P.P."/>
            <person name="Youn J.-H."/>
            <person name="Brenchley J.M."/>
            <person name="Blair R."/>
            <person name="Pahar B."/>
            <person name="Chabe M."/>
            <person name="Van Rompay K.K.A."/>
            <person name="Keesler R."/>
            <person name="Sukura A."/>
            <person name="Hirsch V."/>
            <person name="Kutty G."/>
            <person name="Liu Y."/>
            <person name="Peng L."/>
            <person name="Chen J."/>
            <person name="Song J."/>
            <person name="Weissenbacher-Lang C."/>
            <person name="Xu J."/>
            <person name="Upham N.S."/>
            <person name="Stajich J.E."/>
            <person name="Cuomo C.A."/>
            <person name="Cushion M.T."/>
            <person name="Kovacs J.A."/>
        </authorList>
    </citation>
    <scope>NUCLEOTIDE SEQUENCE [LARGE SCALE GENOMIC DNA]</scope>
    <source>
        <strain evidence="1 2">RABM</strain>
    </source>
</reference>
<organism evidence="1 2">
    <name type="scientific">Pneumocystis oryctolagi</name>
    <dbReference type="NCBI Taxonomy" id="42067"/>
    <lineage>
        <taxon>Eukaryota</taxon>
        <taxon>Fungi</taxon>
        <taxon>Dikarya</taxon>
        <taxon>Ascomycota</taxon>
        <taxon>Taphrinomycotina</taxon>
        <taxon>Pneumocystomycetes</taxon>
        <taxon>Pneumocystaceae</taxon>
        <taxon>Pneumocystis</taxon>
    </lineage>
</organism>
<dbReference type="Proteomes" id="UP000768646">
    <property type="component" value="Unassembled WGS sequence"/>
</dbReference>
<proteinExistence type="predicted"/>
<keyword evidence="2" id="KW-1185">Reference proteome</keyword>
<accession>A0ACB7CBJ1</accession>
<dbReference type="EMBL" id="JABTEG010000009">
    <property type="protein sequence ID" value="KAG4304308.1"/>
    <property type="molecule type" value="Genomic_DNA"/>
</dbReference>
<evidence type="ECO:0000313" key="2">
    <source>
        <dbReference type="Proteomes" id="UP000768646"/>
    </source>
</evidence>
<evidence type="ECO:0000313" key="1">
    <source>
        <dbReference type="EMBL" id="KAG4304308.1"/>
    </source>
</evidence>
<sequence length="69" mass="8299">MTKKHKSRTILVKLLSTAGTGWFYITSRPRLSPKLSFIKFDPKEFYLRKLKSNDYSKKTTIYKSEQRFY</sequence>